<evidence type="ECO:0000313" key="2">
    <source>
        <dbReference type="Proteomes" id="UP000494252"/>
    </source>
</evidence>
<evidence type="ECO:0000313" key="1">
    <source>
        <dbReference type="EMBL" id="CAB3809820.1"/>
    </source>
</evidence>
<dbReference type="AlphaFoldDB" id="A0A6J5H3C2"/>
<accession>A0A6J5H3C2</accession>
<proteinExistence type="predicted"/>
<dbReference type="EMBL" id="CADIKI010000031">
    <property type="protein sequence ID" value="CAB3809820.1"/>
    <property type="molecule type" value="Genomic_DNA"/>
</dbReference>
<protein>
    <submittedName>
        <fullName evidence="1">Uncharacterized protein</fullName>
    </submittedName>
</protein>
<organism evidence="1 2">
    <name type="scientific">Paraburkholderia fynbosensis</name>
    <dbReference type="NCBI Taxonomy" id="1200993"/>
    <lineage>
        <taxon>Bacteria</taxon>
        <taxon>Pseudomonadati</taxon>
        <taxon>Pseudomonadota</taxon>
        <taxon>Betaproteobacteria</taxon>
        <taxon>Burkholderiales</taxon>
        <taxon>Burkholderiaceae</taxon>
        <taxon>Paraburkholderia</taxon>
    </lineage>
</organism>
<dbReference type="Proteomes" id="UP000494252">
    <property type="component" value="Unassembled WGS sequence"/>
</dbReference>
<gene>
    <name evidence="1" type="ORF">LMG27177_06924</name>
</gene>
<keyword evidence="2" id="KW-1185">Reference proteome</keyword>
<sequence length="162" mass="18338">MRTDLSSATDRDELLLAVSIELGTAKWKVALHDGQREKPAIHTVADARAAGRLQAVLDLIDAHKQKWSLPADVRVAVSYEAGQDAFWIYRALQALGIERYVIDAASIPVERHKRCAKTDRLDAIKLVTNLRAWLRGERDRMHVVRVPSMQDEASRQMMRDRG</sequence>
<name>A0A6J5H3C2_9BURK</name>
<reference evidence="1 2" key="1">
    <citation type="submission" date="2020-04" db="EMBL/GenBank/DDBJ databases">
        <authorList>
            <person name="De Canck E."/>
        </authorList>
    </citation>
    <scope>NUCLEOTIDE SEQUENCE [LARGE SCALE GENOMIC DNA]</scope>
    <source>
        <strain evidence="1 2">LMG 27177</strain>
    </source>
</reference>